<sequence>MFLGYCLYWDSKQKMAFEECSDQEMILVLAMPYKEGLVMPNSGWRGQEMSLAYCLFLGFETRIVSCLLRLRIAFEVKDSIEGSLGLSRSRIAAGFTQDYGGVQLAQSFEIEVL</sequence>
<reference evidence="1 2" key="1">
    <citation type="submission" date="2024-01" db="EMBL/GenBank/DDBJ databases">
        <authorList>
            <person name="Waweru B."/>
        </authorList>
    </citation>
    <scope>NUCLEOTIDE SEQUENCE [LARGE SCALE GENOMIC DNA]</scope>
</reference>
<protein>
    <submittedName>
        <fullName evidence="1">Uncharacterized protein</fullName>
    </submittedName>
</protein>
<dbReference type="AlphaFoldDB" id="A0AAV1QYS5"/>
<evidence type="ECO:0000313" key="1">
    <source>
        <dbReference type="EMBL" id="CAK7326906.1"/>
    </source>
</evidence>
<comment type="caution">
    <text evidence="1">The sequence shown here is derived from an EMBL/GenBank/DDBJ whole genome shotgun (WGS) entry which is preliminary data.</text>
</comment>
<proteinExistence type="predicted"/>
<evidence type="ECO:0000313" key="2">
    <source>
        <dbReference type="Proteomes" id="UP001314170"/>
    </source>
</evidence>
<name>A0AAV1QYS5_9ROSI</name>
<dbReference type="EMBL" id="CAWUPB010000851">
    <property type="protein sequence ID" value="CAK7326906.1"/>
    <property type="molecule type" value="Genomic_DNA"/>
</dbReference>
<gene>
    <name evidence="1" type="ORF">DCAF_LOCUS4612</name>
</gene>
<organism evidence="1 2">
    <name type="scientific">Dovyalis caffra</name>
    <dbReference type="NCBI Taxonomy" id="77055"/>
    <lineage>
        <taxon>Eukaryota</taxon>
        <taxon>Viridiplantae</taxon>
        <taxon>Streptophyta</taxon>
        <taxon>Embryophyta</taxon>
        <taxon>Tracheophyta</taxon>
        <taxon>Spermatophyta</taxon>
        <taxon>Magnoliopsida</taxon>
        <taxon>eudicotyledons</taxon>
        <taxon>Gunneridae</taxon>
        <taxon>Pentapetalae</taxon>
        <taxon>rosids</taxon>
        <taxon>fabids</taxon>
        <taxon>Malpighiales</taxon>
        <taxon>Salicaceae</taxon>
        <taxon>Flacourtieae</taxon>
        <taxon>Dovyalis</taxon>
    </lineage>
</organism>
<dbReference type="Proteomes" id="UP001314170">
    <property type="component" value="Unassembled WGS sequence"/>
</dbReference>
<keyword evidence="2" id="KW-1185">Reference proteome</keyword>
<accession>A0AAV1QYS5</accession>